<dbReference type="HOGENOM" id="CLU_006229_4_0_0"/>
<name>B2KER2_ELUMP</name>
<dbReference type="OrthoDB" id="9810148at2"/>
<dbReference type="InterPro" id="IPR050238">
    <property type="entry name" value="DNA_Rep/Repair_Clamp_Loader"/>
</dbReference>
<gene>
    <name evidence="1" type="ordered locus">Emin_1460</name>
</gene>
<sequence length="320" mass="35293">MFRDILGQEKTINQLKKFIASGRIPQAMLFYGPKGTGKALTAKKFAMALNCTDEAARAEFDSCGTCLNCKNIIANTHPDFVWGDFAYQAGLTGKEVEKQQHMNIEAVRDMTTKSQQKIMTARYKVLVLDHAETMLPDAANALLKFIEEPAANTVWILNCAKKDLMLSTIKSRCQAVPFAPLKAKNVVDILTFCGIDADLAARAARFSGGSAGKAREVINVLENLNGADASAETFPYEAAATLSRTLAQARGEAYVILDMAAQGLHDMWTKEKDVQIKEKIKQTLKQLSYYRYAVSRNVSPSLALETALMETGEFNQQLFN</sequence>
<dbReference type="PANTHER" id="PTHR11669">
    <property type="entry name" value="REPLICATION FACTOR C / DNA POLYMERASE III GAMMA-TAU SUBUNIT"/>
    <property type="match status" value="1"/>
</dbReference>
<dbReference type="SUPFAM" id="SSF52540">
    <property type="entry name" value="P-loop containing nucleoside triphosphate hydrolases"/>
    <property type="match status" value="1"/>
</dbReference>
<protein>
    <submittedName>
        <fullName evidence="1">DNA polymerase III, delta prime subunit</fullName>
    </submittedName>
</protein>
<dbReference type="RefSeq" id="WP_012415623.1">
    <property type="nucleotide sequence ID" value="NC_010644.1"/>
</dbReference>
<evidence type="ECO:0000313" key="2">
    <source>
        <dbReference type="Proteomes" id="UP000001029"/>
    </source>
</evidence>
<accession>B2KER2</accession>
<dbReference type="Gene3D" id="3.40.50.300">
    <property type="entry name" value="P-loop containing nucleotide triphosphate hydrolases"/>
    <property type="match status" value="1"/>
</dbReference>
<dbReference type="GO" id="GO:0006261">
    <property type="term" value="P:DNA-templated DNA replication"/>
    <property type="evidence" value="ECO:0007669"/>
    <property type="project" value="TreeGrafter"/>
</dbReference>
<dbReference type="STRING" id="445932.Emin_1460"/>
<dbReference type="KEGG" id="emi:Emin_1460"/>
<reference evidence="1 2" key="1">
    <citation type="journal article" date="2009" name="Appl. Environ. Microbiol.">
        <title>Genomic analysis of 'Elusimicrobium minutum,' the first cultivated representative of the phylum 'Elusimicrobia' (formerly termite group 1).</title>
        <authorList>
            <person name="Herlemann D.P.R."/>
            <person name="Geissinger O."/>
            <person name="Ikeda-Ohtsubo W."/>
            <person name="Kunin V."/>
            <person name="Sun H."/>
            <person name="Lapidus A."/>
            <person name="Hugenholtz P."/>
            <person name="Brune A."/>
        </authorList>
    </citation>
    <scope>NUCLEOTIDE SEQUENCE [LARGE SCALE GENOMIC DNA]</scope>
    <source>
        <strain evidence="1 2">Pei191</strain>
    </source>
</reference>
<dbReference type="InterPro" id="IPR027417">
    <property type="entry name" value="P-loop_NTPase"/>
</dbReference>
<dbReference type="EMBL" id="CP001055">
    <property type="protein sequence ID" value="ACC99008.1"/>
    <property type="molecule type" value="Genomic_DNA"/>
</dbReference>
<keyword evidence="2" id="KW-1185">Reference proteome</keyword>
<proteinExistence type="predicted"/>
<organism evidence="1 2">
    <name type="scientific">Elusimicrobium minutum (strain Pei191)</name>
    <dbReference type="NCBI Taxonomy" id="445932"/>
    <lineage>
        <taxon>Bacteria</taxon>
        <taxon>Pseudomonadati</taxon>
        <taxon>Elusimicrobiota</taxon>
        <taxon>Elusimicrobia</taxon>
        <taxon>Elusimicrobiales</taxon>
        <taxon>Elusimicrobiaceae</taxon>
        <taxon>Elusimicrobium</taxon>
    </lineage>
</organism>
<dbReference type="Proteomes" id="UP000001029">
    <property type="component" value="Chromosome"/>
</dbReference>
<dbReference type="PANTHER" id="PTHR11669:SF0">
    <property type="entry name" value="PROTEIN STICHEL-LIKE 2"/>
    <property type="match status" value="1"/>
</dbReference>
<dbReference type="Pfam" id="PF13177">
    <property type="entry name" value="DNA_pol3_delta2"/>
    <property type="match status" value="1"/>
</dbReference>
<dbReference type="AlphaFoldDB" id="B2KER2"/>
<evidence type="ECO:0000313" key="1">
    <source>
        <dbReference type="EMBL" id="ACC99008.1"/>
    </source>
</evidence>